<evidence type="ECO:0000256" key="5">
    <source>
        <dbReference type="ARBA" id="ARBA00022833"/>
    </source>
</evidence>
<dbReference type="InterPro" id="IPR008971">
    <property type="entry name" value="HSP40/DnaJ_pept-bd"/>
</dbReference>
<dbReference type="SUPFAM" id="SSF46565">
    <property type="entry name" value="Chaperone J-domain"/>
    <property type="match status" value="1"/>
</dbReference>
<dbReference type="GO" id="GO:0051082">
    <property type="term" value="F:unfolded protein binding"/>
    <property type="evidence" value="ECO:0007669"/>
    <property type="project" value="InterPro"/>
</dbReference>
<dbReference type="AlphaFoldDB" id="C1C0T0"/>
<dbReference type="CDD" id="cd10747">
    <property type="entry name" value="DnaJ_C"/>
    <property type="match status" value="1"/>
</dbReference>
<feature type="domain" description="J" evidence="11">
    <location>
        <begin position="6"/>
        <end position="68"/>
    </location>
</feature>
<dbReference type="InterPro" id="IPR002939">
    <property type="entry name" value="DnaJ_C"/>
</dbReference>
<evidence type="ECO:0000256" key="9">
    <source>
        <dbReference type="PROSITE-ProRule" id="PRU00546"/>
    </source>
</evidence>
<dbReference type="GO" id="GO:0005524">
    <property type="term" value="F:ATP binding"/>
    <property type="evidence" value="ECO:0007669"/>
    <property type="project" value="InterPro"/>
</dbReference>
<dbReference type="Gene3D" id="2.10.230.10">
    <property type="entry name" value="Heat shock protein DnaJ, cysteine-rich domain"/>
    <property type="match status" value="1"/>
</dbReference>
<keyword evidence="4 9" id="KW-0863">Zinc-finger</keyword>
<dbReference type="SUPFAM" id="SSF49493">
    <property type="entry name" value="HSP40/DnaJ peptide-binding domain"/>
    <property type="match status" value="2"/>
</dbReference>
<dbReference type="CDD" id="cd10719">
    <property type="entry name" value="DnaJ_zf"/>
    <property type="match status" value="1"/>
</dbReference>
<dbReference type="FunFam" id="2.60.260.20:FF:000003">
    <property type="entry name" value="DnaJ subfamily A member 2"/>
    <property type="match status" value="1"/>
</dbReference>
<dbReference type="HAMAP" id="MF_01152">
    <property type="entry name" value="DnaJ"/>
    <property type="match status" value="1"/>
</dbReference>
<keyword evidence="6" id="KW-0143">Chaperone</keyword>
<organism evidence="13">
    <name type="scientific">Caligus clemensi</name>
    <name type="common">Sea louse</name>
    <dbReference type="NCBI Taxonomy" id="344056"/>
    <lineage>
        <taxon>Eukaryota</taxon>
        <taxon>Metazoa</taxon>
        <taxon>Ecdysozoa</taxon>
        <taxon>Arthropoda</taxon>
        <taxon>Crustacea</taxon>
        <taxon>Multicrustacea</taxon>
        <taxon>Hexanauplia</taxon>
        <taxon>Copepoda</taxon>
        <taxon>Siphonostomatoida</taxon>
        <taxon>Caligidae</taxon>
        <taxon>Caligus</taxon>
    </lineage>
</organism>
<dbReference type="InterPro" id="IPR036410">
    <property type="entry name" value="HSP_DnaJ_Cys-rich_dom_sf"/>
</dbReference>
<dbReference type="PROSITE" id="PS50076">
    <property type="entry name" value="DNAJ_2"/>
    <property type="match status" value="1"/>
</dbReference>
<protein>
    <submittedName>
        <fullName evidence="13">DnaJ homolog subfamily A member 1</fullName>
    </submittedName>
</protein>
<dbReference type="GO" id="GO:0009408">
    <property type="term" value="P:response to heat"/>
    <property type="evidence" value="ECO:0007669"/>
    <property type="project" value="InterPro"/>
</dbReference>
<dbReference type="InterPro" id="IPR001623">
    <property type="entry name" value="DnaJ_domain"/>
</dbReference>
<dbReference type="GO" id="GO:0008270">
    <property type="term" value="F:zinc ion binding"/>
    <property type="evidence" value="ECO:0007669"/>
    <property type="project" value="UniProtKB-KW"/>
</dbReference>
<keyword evidence="7" id="KW-0449">Lipoprotein</keyword>
<proteinExistence type="evidence at transcript level"/>
<dbReference type="CDD" id="cd06257">
    <property type="entry name" value="DnaJ"/>
    <property type="match status" value="1"/>
</dbReference>
<keyword evidence="3" id="KW-0677">Repeat</keyword>
<accession>C1C0T0</accession>
<sequence>MVVETKYYDTLGVSPDAKEDELKKAYRKMALKYHPDKNPNAGDKFKDISQAYEVLSDPKKRQIYDECGEQGLQESGGGGNFRSPRDLFDMFFNPAGMGAGHSFFAGGGGGGHRTRKGKPISYVLGVTLEELFNGKTRKIAANRDILCDKCAGKGGSKVTRCDVCHGSGMEVRTKSIGPGFIQQMQMQCTNCGGSGDYVEPSAKCKTCKGKRTVKDKKILEIHIDKGMSSDHQFVFEGDGDHEPGFEPADVIVKLQQKEHAVFTRHGVDLSMKKDITLHEALCGFNFTVKTLDDRDLLIQSPAGNVIKSGDIQCVLEEGLPTYRNPFVKGRLIIVFNVIFPESLSADAVRLISQGLPKPPPLKIPDEVEEVELSPFDGKYKDGTYDGDEAMEDGDQEQRINCAQQ</sequence>
<keyword evidence="1" id="KW-0488">Methylation</keyword>
<dbReference type="SUPFAM" id="SSF57938">
    <property type="entry name" value="DnaJ/Hsp40 cysteine-rich domain"/>
    <property type="match status" value="1"/>
</dbReference>
<evidence type="ECO:0000256" key="3">
    <source>
        <dbReference type="ARBA" id="ARBA00022737"/>
    </source>
</evidence>
<dbReference type="PROSITE" id="PS51188">
    <property type="entry name" value="ZF_CR"/>
    <property type="match status" value="1"/>
</dbReference>
<evidence type="ECO:0000259" key="11">
    <source>
        <dbReference type="PROSITE" id="PS50076"/>
    </source>
</evidence>
<evidence type="ECO:0000256" key="6">
    <source>
        <dbReference type="ARBA" id="ARBA00023186"/>
    </source>
</evidence>
<keyword evidence="5 9" id="KW-0862">Zinc</keyword>
<dbReference type="InterPro" id="IPR018253">
    <property type="entry name" value="DnaJ_domain_CS"/>
</dbReference>
<dbReference type="Pfam" id="PF01556">
    <property type="entry name" value="DnaJ_C"/>
    <property type="match status" value="1"/>
</dbReference>
<evidence type="ECO:0000256" key="4">
    <source>
        <dbReference type="ARBA" id="ARBA00022771"/>
    </source>
</evidence>
<dbReference type="EMBL" id="BT080459">
    <property type="protein sequence ID" value="ACO14883.1"/>
    <property type="molecule type" value="mRNA"/>
</dbReference>
<dbReference type="SMART" id="SM00271">
    <property type="entry name" value="DnaJ"/>
    <property type="match status" value="1"/>
</dbReference>
<dbReference type="FunFam" id="1.10.287.110:FF:000016">
    <property type="entry name" value="DnaJ (Hsp40) homolog, subfamily A, member 2"/>
    <property type="match status" value="1"/>
</dbReference>
<dbReference type="PANTHER" id="PTHR43888">
    <property type="entry name" value="DNAJ-LIKE-2, ISOFORM A-RELATED"/>
    <property type="match status" value="1"/>
</dbReference>
<dbReference type="InterPro" id="IPR001305">
    <property type="entry name" value="HSP_DnaJ_Cys-rich_dom"/>
</dbReference>
<dbReference type="GO" id="GO:0006457">
    <property type="term" value="P:protein folding"/>
    <property type="evidence" value="ECO:0007669"/>
    <property type="project" value="InterPro"/>
</dbReference>
<evidence type="ECO:0000256" key="2">
    <source>
        <dbReference type="ARBA" id="ARBA00022723"/>
    </source>
</evidence>
<dbReference type="GO" id="GO:0030544">
    <property type="term" value="F:Hsp70 protein binding"/>
    <property type="evidence" value="ECO:0007669"/>
    <property type="project" value="InterPro"/>
</dbReference>
<feature type="region of interest" description="Disordered" evidence="10">
    <location>
        <begin position="372"/>
        <end position="404"/>
    </location>
</feature>
<dbReference type="PROSITE" id="PS00636">
    <property type="entry name" value="DNAJ_1"/>
    <property type="match status" value="1"/>
</dbReference>
<keyword evidence="8" id="KW-0636">Prenylation</keyword>
<reference evidence="13" key="1">
    <citation type="submission" date="2009-03" db="EMBL/GenBank/DDBJ databases">
        <title>Caligus clemensi ESTs and full-length cDNAs.</title>
        <authorList>
            <person name="Yasuike M."/>
            <person name="von Schalburg K."/>
            <person name="Cooper G."/>
            <person name="Leong J."/>
            <person name="Jones S.R.M."/>
            <person name="Koop B.F."/>
        </authorList>
    </citation>
    <scope>NUCLEOTIDE SEQUENCE</scope>
    <source>
        <tissue evidence="13">Whole</tissue>
    </source>
</reference>
<evidence type="ECO:0000256" key="1">
    <source>
        <dbReference type="ARBA" id="ARBA00022481"/>
    </source>
</evidence>
<dbReference type="PRINTS" id="PR00625">
    <property type="entry name" value="JDOMAIN"/>
</dbReference>
<gene>
    <name evidence="13" type="primary">DNJA1</name>
</gene>
<dbReference type="Gene3D" id="1.10.287.110">
    <property type="entry name" value="DnaJ domain"/>
    <property type="match status" value="1"/>
</dbReference>
<dbReference type="InterPro" id="IPR036869">
    <property type="entry name" value="J_dom_sf"/>
</dbReference>
<evidence type="ECO:0000259" key="12">
    <source>
        <dbReference type="PROSITE" id="PS51188"/>
    </source>
</evidence>
<evidence type="ECO:0000256" key="7">
    <source>
        <dbReference type="ARBA" id="ARBA00023288"/>
    </source>
</evidence>
<dbReference type="InterPro" id="IPR044713">
    <property type="entry name" value="DNJA1/2-like"/>
</dbReference>
<dbReference type="Gene3D" id="2.60.260.20">
    <property type="entry name" value="Urease metallochaperone UreE, N-terminal domain"/>
    <property type="match status" value="2"/>
</dbReference>
<dbReference type="Pfam" id="PF00226">
    <property type="entry name" value="DnaJ"/>
    <property type="match status" value="1"/>
</dbReference>
<evidence type="ECO:0000256" key="10">
    <source>
        <dbReference type="SAM" id="MobiDB-lite"/>
    </source>
</evidence>
<feature type="domain" description="CR-type" evidence="12">
    <location>
        <begin position="134"/>
        <end position="216"/>
    </location>
</feature>
<dbReference type="FunFam" id="2.10.230.10:FF:000001">
    <property type="entry name" value="DnaJ subfamily A member 2"/>
    <property type="match status" value="1"/>
</dbReference>
<keyword evidence="2 9" id="KW-0479">Metal-binding</keyword>
<dbReference type="Pfam" id="PF00684">
    <property type="entry name" value="DnaJ_CXXCXGXG"/>
    <property type="match status" value="1"/>
</dbReference>
<name>C1C0T0_CALCM</name>
<feature type="compositionally biased region" description="Acidic residues" evidence="10">
    <location>
        <begin position="384"/>
        <end position="394"/>
    </location>
</feature>
<evidence type="ECO:0000256" key="8">
    <source>
        <dbReference type="ARBA" id="ARBA00023289"/>
    </source>
</evidence>
<feature type="zinc finger region" description="CR-type" evidence="9">
    <location>
        <begin position="134"/>
        <end position="216"/>
    </location>
</feature>
<evidence type="ECO:0000313" key="13">
    <source>
        <dbReference type="EMBL" id="ACO14883.1"/>
    </source>
</evidence>
<dbReference type="InterPro" id="IPR012724">
    <property type="entry name" value="DnaJ"/>
</dbReference>